<evidence type="ECO:0000256" key="1">
    <source>
        <dbReference type="ARBA" id="ARBA00022741"/>
    </source>
</evidence>
<feature type="binding site" evidence="3">
    <location>
        <begin position="641"/>
        <end position="648"/>
    </location>
    <ligand>
        <name>ATP</name>
        <dbReference type="ChEBI" id="CHEBI:30616"/>
    </ligand>
</feature>
<keyword evidence="9" id="KW-1185">Reference proteome</keyword>
<keyword evidence="4" id="KW-0812">Transmembrane</keyword>
<dbReference type="Pfam" id="PF01580">
    <property type="entry name" value="FtsK_SpoIIIE"/>
    <property type="match status" value="1"/>
</dbReference>
<dbReference type="InterPro" id="IPR002543">
    <property type="entry name" value="FtsK_dom"/>
</dbReference>
<dbReference type="InterPro" id="IPR027417">
    <property type="entry name" value="P-loop_NTPase"/>
</dbReference>
<feature type="domain" description="FtsK" evidence="5">
    <location>
        <begin position="621"/>
        <end position="825"/>
    </location>
</feature>
<dbReference type="SUPFAM" id="SSF52540">
    <property type="entry name" value="P-loop containing nucleoside triphosphate hydrolases"/>
    <property type="match status" value="1"/>
</dbReference>
<dbReference type="InterPro" id="IPR050206">
    <property type="entry name" value="FtsK/SpoIIIE/SftA"/>
</dbReference>
<dbReference type="OrthoDB" id="9807790at2"/>
<keyword evidence="4" id="KW-1133">Transmembrane helix</keyword>
<protein>
    <recommendedName>
        <fullName evidence="5">FtsK domain-containing protein</fullName>
    </recommendedName>
</protein>
<dbReference type="Proteomes" id="UP000480929">
    <property type="component" value="Unassembled WGS sequence"/>
</dbReference>
<evidence type="ECO:0000256" key="4">
    <source>
        <dbReference type="SAM" id="Phobius"/>
    </source>
</evidence>
<keyword evidence="2 3" id="KW-0067">ATP-binding</keyword>
<evidence type="ECO:0000256" key="2">
    <source>
        <dbReference type="ARBA" id="ARBA00022840"/>
    </source>
</evidence>
<organism evidence="6 8">
    <name type="scientific">Holdemania massiliensis</name>
    <dbReference type="NCBI Taxonomy" id="1468449"/>
    <lineage>
        <taxon>Bacteria</taxon>
        <taxon>Bacillati</taxon>
        <taxon>Bacillota</taxon>
        <taxon>Erysipelotrichia</taxon>
        <taxon>Erysipelotrichales</taxon>
        <taxon>Erysipelotrichaceae</taxon>
        <taxon>Holdemania</taxon>
    </lineage>
</organism>
<keyword evidence="1 3" id="KW-0547">Nucleotide-binding</keyword>
<gene>
    <name evidence="7" type="ORF">GKD88_09295</name>
    <name evidence="6" type="ORF">GKE08_07745</name>
</gene>
<sequence length="1298" mass="149043">MIVCILWQHRLEIRHVDPKRGLFFAIEEDGVLAITHKEEGWQLQLSDTLQFLDSQRRCRRITKRHDELCYLPFYEKIDLFYYFDETGYDQYTLYQRPQGCWIVSGDALTKAAEDPAEVWGLLDFDQNSALEKAMFPGMIVNGVHQKQTDLESGMRLQFAAVTILLHPAFIAVNNPGGHLKVKLKPLCRQALKAWAYQPPDRLQLPFHFAFQFYPVYPECRLILPQPPTVKLRPLSFNVMTIGPSLMMGGASLAVGLSLGRRAGMMVIMPAVMMISAVFWPLLQLLVNHVLNVCDQRRRQRWLDDVLKDWQEICRMKLQETVQFLMHRYPDAEGLLKQISDQTVFDVEPSHPQFGRLSLGRQRLTLNPQIDQDRLDLHSKADQKLSMQLEQWRQQFRLSVSAPLEWDVFAFHRLGLICDEKSRRAFLNTILLTFCVRHQPDNVALAWIGPIFKPVFETLCWLPQIYDDQGQRRIWTQRQDWDQARRQVQVLEKPVWVIVSDPEAAAALDSNSRDQLSLWQLAETSAELRVNAQQIIFIEQGHGRIVTRTQKQNQEFEVDFGYARDFRESALTLYRYVQRSKTSPIQVDFQSLLKQPGIAQPLWQNTASLTHLRIPLGSDVQGQPVILDLHEKGQGPHGLIAGMTGSGKSRLLETLVLSAAWHYSPQQLQFALIDYKGGSLIEQLRLKGRPIPHLCAALSNVEESDIERSLIYLRQECERRQRCFAQAQTKLKQPVADLDHYRQLCQDHPSLPPLAHCVLIIDEFAELKQSQPEFMRGLIQICRIGRSLGLHLILATQRPAGVVDEQMWSNFNFKLCLKVAQKQDSQEILHCDKALRLTRPGQFLLLSQQDLVQGQCAWLGGKQTPDPTVRWLDPQLKVIREVQRGKNASLRQSEALMEIMLREADRRNLFASPLWPPLPEATDLAVLKKQASGLVLGIVDDPQHRQTPILVHPLDHGLLLSEESMAQQNFLQCLIQSGSRFDDQVEFIILDPFEEQVELLAEPTVIEVLSLRQPELLERFFTLLDRGLQQRRQAELPLFVIALQLGAILERWENTALFQRLIEEGPSLNLYLLCADKLVNRLPLRLTQSLRRRYFLGPASAASLGNALERTWTKPLAKGRGLVQASAILDFVEALPLQDLPQPQPKRWQLPRLPQRIPPRWLKRKAVFLGIDPILCTPMFITLQPHQHLVVILNEPQRAEGLLKQLRCSPYPVVDAENSKEADIAAFFEEAASFVLVSSARTLQQSSWRGRVDFSLTLWIGSGLHQQLLFPLPAPIPKLGAWDRLWIQRESMQRLKEIE</sequence>
<evidence type="ECO:0000313" key="7">
    <source>
        <dbReference type="EMBL" id="MSC33314.1"/>
    </source>
</evidence>
<dbReference type="Proteomes" id="UP000433575">
    <property type="component" value="Unassembled WGS sequence"/>
</dbReference>
<feature type="transmembrane region" description="Helical" evidence="4">
    <location>
        <begin position="234"/>
        <end position="258"/>
    </location>
</feature>
<evidence type="ECO:0000259" key="5">
    <source>
        <dbReference type="PROSITE" id="PS50901"/>
    </source>
</evidence>
<dbReference type="PANTHER" id="PTHR22683:SF1">
    <property type="entry name" value="TYPE VII SECRETION SYSTEM PROTEIN ESSC"/>
    <property type="match status" value="1"/>
</dbReference>
<dbReference type="EMBL" id="WKPI01000014">
    <property type="protein sequence ID" value="MSC33314.1"/>
    <property type="molecule type" value="Genomic_DNA"/>
</dbReference>
<proteinExistence type="predicted"/>
<evidence type="ECO:0000256" key="3">
    <source>
        <dbReference type="PROSITE-ProRule" id="PRU00289"/>
    </source>
</evidence>
<dbReference type="EMBL" id="WKPJ01000009">
    <property type="protein sequence ID" value="MSA89217.1"/>
    <property type="molecule type" value="Genomic_DNA"/>
</dbReference>
<dbReference type="GO" id="GO:0005524">
    <property type="term" value="F:ATP binding"/>
    <property type="evidence" value="ECO:0007669"/>
    <property type="project" value="UniProtKB-UniRule"/>
</dbReference>
<reference evidence="8 9" key="1">
    <citation type="journal article" date="2019" name="Nat. Med.">
        <title>A library of human gut bacterial isolates paired with longitudinal multiomics data enables mechanistic microbiome research.</title>
        <authorList>
            <person name="Poyet M."/>
            <person name="Groussin M."/>
            <person name="Gibbons S.M."/>
            <person name="Avila-Pacheco J."/>
            <person name="Jiang X."/>
            <person name="Kearney S.M."/>
            <person name="Perrotta A.R."/>
            <person name="Berdy B."/>
            <person name="Zhao S."/>
            <person name="Lieberman T.D."/>
            <person name="Swanson P.K."/>
            <person name="Smith M."/>
            <person name="Roesemann S."/>
            <person name="Alexander J.E."/>
            <person name="Rich S.A."/>
            <person name="Livny J."/>
            <person name="Vlamakis H."/>
            <person name="Clish C."/>
            <person name="Bullock K."/>
            <person name="Deik A."/>
            <person name="Scott J."/>
            <person name="Pierce K.A."/>
            <person name="Xavier R.J."/>
            <person name="Alm E.J."/>
        </authorList>
    </citation>
    <scope>NUCLEOTIDE SEQUENCE [LARGE SCALE GENOMIC DNA]</scope>
    <source>
        <strain evidence="6 8">BIOML-A4</strain>
        <strain evidence="7 9">BIOML-A5</strain>
    </source>
</reference>
<dbReference type="PROSITE" id="PS50901">
    <property type="entry name" value="FTSK"/>
    <property type="match status" value="1"/>
</dbReference>
<evidence type="ECO:0000313" key="6">
    <source>
        <dbReference type="EMBL" id="MSA89217.1"/>
    </source>
</evidence>
<dbReference type="GO" id="GO:0003677">
    <property type="term" value="F:DNA binding"/>
    <property type="evidence" value="ECO:0007669"/>
    <property type="project" value="InterPro"/>
</dbReference>
<evidence type="ECO:0000313" key="9">
    <source>
        <dbReference type="Proteomes" id="UP000480929"/>
    </source>
</evidence>
<evidence type="ECO:0000313" key="8">
    <source>
        <dbReference type="Proteomes" id="UP000433575"/>
    </source>
</evidence>
<accession>A0A6N7S5Q3</accession>
<feature type="transmembrane region" description="Helical" evidence="4">
    <location>
        <begin position="270"/>
        <end position="290"/>
    </location>
</feature>
<comment type="caution">
    <text evidence="6">The sequence shown here is derived from an EMBL/GenBank/DDBJ whole genome shotgun (WGS) entry which is preliminary data.</text>
</comment>
<dbReference type="Gene3D" id="3.40.50.300">
    <property type="entry name" value="P-loop containing nucleotide triphosphate hydrolases"/>
    <property type="match status" value="2"/>
</dbReference>
<name>A0A6N7S5Q3_9FIRM</name>
<dbReference type="RefSeq" id="WP_154238554.1">
    <property type="nucleotide sequence ID" value="NZ_CALJPI010000104.1"/>
</dbReference>
<keyword evidence="4" id="KW-0472">Membrane</keyword>
<dbReference type="PANTHER" id="PTHR22683">
    <property type="entry name" value="SPORULATION PROTEIN RELATED"/>
    <property type="match status" value="1"/>
</dbReference>